<accession>A0A3A0VX73</accession>
<evidence type="ECO:0000256" key="1">
    <source>
        <dbReference type="SAM" id="Coils"/>
    </source>
</evidence>
<dbReference type="Proteomes" id="UP000265541">
    <property type="component" value="Unassembled WGS sequence"/>
</dbReference>
<protein>
    <submittedName>
        <fullName evidence="2">Uncharacterized protein</fullName>
    </submittedName>
</protein>
<keyword evidence="1" id="KW-0175">Coiled coil</keyword>
<dbReference type="RefSeq" id="WP_119486023.1">
    <property type="nucleotide sequence ID" value="NZ_JAIEXL010000010.1"/>
</dbReference>
<comment type="caution">
    <text evidence="2">The sequence shown here is derived from an EMBL/GenBank/DDBJ whole genome shotgun (WGS) entry which is preliminary data.</text>
</comment>
<feature type="coiled-coil region" evidence="1">
    <location>
        <begin position="47"/>
        <end position="74"/>
    </location>
</feature>
<proteinExistence type="predicted"/>
<gene>
    <name evidence="2" type="ORF">BUZ14_11405</name>
</gene>
<evidence type="ECO:0000313" key="3">
    <source>
        <dbReference type="Proteomes" id="UP000265541"/>
    </source>
</evidence>
<evidence type="ECO:0000313" key="2">
    <source>
        <dbReference type="EMBL" id="RIP33131.1"/>
    </source>
</evidence>
<organism evidence="2 3">
    <name type="scientific">Staphylococcus gallinarum</name>
    <dbReference type="NCBI Taxonomy" id="1293"/>
    <lineage>
        <taxon>Bacteria</taxon>
        <taxon>Bacillati</taxon>
        <taxon>Bacillota</taxon>
        <taxon>Bacilli</taxon>
        <taxon>Bacillales</taxon>
        <taxon>Staphylococcaceae</taxon>
        <taxon>Staphylococcus</taxon>
    </lineage>
</organism>
<dbReference type="EMBL" id="QYJN01000006">
    <property type="protein sequence ID" value="RIP33131.1"/>
    <property type="molecule type" value="Genomic_DNA"/>
</dbReference>
<dbReference type="AlphaFoldDB" id="A0A3A0VX73"/>
<sequence length="196" mass="21681">MNEPTEIKYPLDENGEPYFAATHIEAIQGDISIKDINDKITEINTTLDTANTTLKKQQETIDLLTQQLTATQSDLGKIVGDSGWIDYSVPTANKNNALSDGFNCGIREVAVGFSNAKNFKIRTVRVHLSNVAHNTQIAQLPNGFVDQTIRFVPSVSSTHVPPTINITRSGVMTVYFPTADQDGKQWVYGQHTWITD</sequence>
<dbReference type="OrthoDB" id="2396147at2"/>
<reference evidence="2 3" key="1">
    <citation type="journal article" date="2016" name="Front. Microbiol.">
        <title>Comprehensive Phylogenetic Analysis of Bovine Non-aureus Staphylococci Species Based on Whole-Genome Sequencing.</title>
        <authorList>
            <person name="Naushad S."/>
            <person name="Barkema H.W."/>
            <person name="Luby C."/>
            <person name="Condas L.A."/>
            <person name="Nobrega D.B."/>
            <person name="Carson D.A."/>
            <person name="De Buck J."/>
        </authorList>
    </citation>
    <scope>NUCLEOTIDE SEQUENCE [LARGE SCALE GENOMIC DNA]</scope>
    <source>
        <strain evidence="2 3">SNUC 4781</strain>
    </source>
</reference>
<name>A0A3A0VX73_STAGA</name>